<dbReference type="EMBL" id="CP010802">
    <property type="protein sequence ID" value="ALC16379.1"/>
    <property type="molecule type" value="Genomic_DNA"/>
</dbReference>
<keyword evidence="2" id="KW-1185">Reference proteome</keyword>
<evidence type="ECO:0000313" key="1">
    <source>
        <dbReference type="EMBL" id="ALC16379.1"/>
    </source>
</evidence>
<dbReference type="KEGG" id="des:DSOUD_1601"/>
<dbReference type="InterPro" id="IPR029035">
    <property type="entry name" value="DHS-like_NAD/FAD-binding_dom"/>
</dbReference>
<accession>A0A0M3QFK3</accession>
<dbReference type="RefSeq" id="WP_082351142.1">
    <property type="nucleotide sequence ID" value="NZ_CP010802.1"/>
</dbReference>
<proteinExistence type="predicted"/>
<organism evidence="1 2">
    <name type="scientific">Desulfuromonas soudanensis</name>
    <dbReference type="NCBI Taxonomy" id="1603606"/>
    <lineage>
        <taxon>Bacteria</taxon>
        <taxon>Pseudomonadati</taxon>
        <taxon>Thermodesulfobacteriota</taxon>
        <taxon>Desulfuromonadia</taxon>
        <taxon>Desulfuromonadales</taxon>
        <taxon>Desulfuromonadaceae</taxon>
        <taxon>Desulfuromonas</taxon>
    </lineage>
</organism>
<dbReference type="SUPFAM" id="SSF52467">
    <property type="entry name" value="DHS-like NAD/FAD-binding domain"/>
    <property type="match status" value="1"/>
</dbReference>
<sequence length="338" mass="38385">MDFLKKKYDEELNSEGAVEIVGYPFDRSRILGELEPTTYDMAFADWLEQRRLRLLEKADEIISQFDNAPRFERLKRTYKAGGSIPFVGAGISIQCGYPGWTKFLYQTCAESHVRGDVLTELLQKGEYELAAQLLHDDLGAALFNENMESVFSSEKDLIGAIHYLPLLYPGSSVITTNYDRLIERAYKGFQQGFDTIKYGRSLAECVRLMAAGSRMLLKLHGECDQAEDRVLLKREYDAAYADGASVEIFFNRVLFGKSLLFVGCSLTVDRTIKSMIEVVSKYGATTLPRHYAILELKDDDDRVARKKSLAAANIFPIWYPENDHEESIESICLKLLED</sequence>
<name>A0A0M3QFK3_9BACT</name>
<reference evidence="1 2" key="1">
    <citation type="submission" date="2015-07" db="EMBL/GenBank/DDBJ databases">
        <title>Isolation and Genomic Characterization of a Novel Halophilic Metal-Reducing Deltaproteobacterium from the Deep Subsurface.</title>
        <authorList>
            <person name="Badalamenti J.P."/>
            <person name="Summers Z.M."/>
            <person name="Gralnick J.A."/>
            <person name="Bond D.R."/>
        </authorList>
    </citation>
    <scope>NUCLEOTIDE SEQUENCE [LARGE SCALE GENOMIC DNA]</scope>
    <source>
        <strain evidence="1 2">WTL</strain>
    </source>
</reference>
<protein>
    <submittedName>
        <fullName evidence="1">Uncharacterized protein</fullName>
    </submittedName>
</protein>
<dbReference type="Pfam" id="PF13289">
    <property type="entry name" value="SIR2_2"/>
    <property type="match status" value="1"/>
</dbReference>
<evidence type="ECO:0000313" key="2">
    <source>
        <dbReference type="Proteomes" id="UP000057158"/>
    </source>
</evidence>
<dbReference type="PATRIC" id="fig|1603606.3.peg.1743"/>
<dbReference type="STRING" id="1603606.DSOUD_1601"/>
<dbReference type="AlphaFoldDB" id="A0A0M3QFK3"/>
<dbReference type="OrthoDB" id="5480778at2"/>
<gene>
    <name evidence="1" type="ORF">DSOUD_1601</name>
</gene>
<dbReference type="Proteomes" id="UP000057158">
    <property type="component" value="Chromosome"/>
</dbReference>